<keyword evidence="3 5" id="KW-1133">Transmembrane helix</keyword>
<dbReference type="InterPro" id="IPR026841">
    <property type="entry name" value="Aur1/Ipt1"/>
</dbReference>
<feature type="transmembrane region" description="Helical" evidence="5">
    <location>
        <begin position="218"/>
        <end position="236"/>
    </location>
</feature>
<proteinExistence type="predicted"/>
<feature type="transmembrane region" description="Helical" evidence="5">
    <location>
        <begin position="195"/>
        <end position="212"/>
    </location>
</feature>
<feature type="transmembrane region" description="Helical" evidence="5">
    <location>
        <begin position="86"/>
        <end position="105"/>
    </location>
</feature>
<name>A0A6J7DWS2_9ZZZZ</name>
<evidence type="ECO:0000256" key="5">
    <source>
        <dbReference type="SAM" id="Phobius"/>
    </source>
</evidence>
<reference evidence="7" key="1">
    <citation type="submission" date="2020-05" db="EMBL/GenBank/DDBJ databases">
        <authorList>
            <person name="Chiriac C."/>
            <person name="Salcher M."/>
            <person name="Ghai R."/>
            <person name="Kavagutti S V."/>
        </authorList>
    </citation>
    <scope>NUCLEOTIDE SEQUENCE</scope>
</reference>
<evidence type="ECO:0000259" key="6">
    <source>
        <dbReference type="Pfam" id="PF14378"/>
    </source>
</evidence>
<feature type="transmembrane region" description="Helical" evidence="5">
    <location>
        <begin position="112"/>
        <end position="132"/>
    </location>
</feature>
<evidence type="ECO:0000256" key="3">
    <source>
        <dbReference type="ARBA" id="ARBA00022989"/>
    </source>
</evidence>
<dbReference type="InterPro" id="IPR052185">
    <property type="entry name" value="IPC_Synthase-Related"/>
</dbReference>
<keyword evidence="2 5" id="KW-0812">Transmembrane</keyword>
<feature type="transmembrane region" description="Helical" evidence="5">
    <location>
        <begin position="162"/>
        <end position="183"/>
    </location>
</feature>
<keyword evidence="4 5" id="KW-0472">Membrane</keyword>
<evidence type="ECO:0000256" key="2">
    <source>
        <dbReference type="ARBA" id="ARBA00022692"/>
    </source>
</evidence>
<dbReference type="GO" id="GO:0016020">
    <property type="term" value="C:membrane"/>
    <property type="evidence" value="ECO:0007669"/>
    <property type="project" value="UniProtKB-SubCell"/>
</dbReference>
<feature type="domain" description="Inositolphosphotransferase Aur1/Ipt1" evidence="6">
    <location>
        <begin position="54"/>
        <end position="235"/>
    </location>
</feature>
<comment type="subcellular location">
    <subcellularLocation>
        <location evidence="1">Membrane</location>
        <topology evidence="1">Multi-pass membrane protein</topology>
    </subcellularLocation>
</comment>
<dbReference type="CDD" id="cd03386">
    <property type="entry name" value="PAP2_Aur1_like"/>
    <property type="match status" value="1"/>
</dbReference>
<evidence type="ECO:0000313" key="7">
    <source>
        <dbReference type="EMBL" id="CAB4873014.1"/>
    </source>
</evidence>
<dbReference type="PANTHER" id="PTHR31310:SF7">
    <property type="entry name" value="PA-PHOSPHATASE RELATED-FAMILY PROTEIN DDB_G0268928"/>
    <property type="match status" value="1"/>
</dbReference>
<evidence type="ECO:0000256" key="4">
    <source>
        <dbReference type="ARBA" id="ARBA00023136"/>
    </source>
</evidence>
<accession>A0A6J7DWS2</accession>
<dbReference type="Pfam" id="PF14378">
    <property type="entry name" value="PAP2_3"/>
    <property type="match status" value="1"/>
</dbReference>
<organism evidence="7">
    <name type="scientific">freshwater metagenome</name>
    <dbReference type="NCBI Taxonomy" id="449393"/>
    <lineage>
        <taxon>unclassified sequences</taxon>
        <taxon>metagenomes</taxon>
        <taxon>ecological metagenomes</taxon>
    </lineage>
</organism>
<sequence length="264" mass="29356">MAVEETTVGRKLLPKGGVDALRQVGLFAACYMAYQMVRGLADGSEATAFWNANQVINLENSLHVFVEPSVQAWSRGNDIVIGFADWMYVNSHYVITFSTLIFIYMRRNASFYFVRNMFLAAMTFALVGYAAYPTAPPRLMPEWGFSDTIALTTGSHVDNQKISALINLYAAVPSMHVCFSLMIGGSMFALTNRKWTGRLWLLYPLLVTWVVVATGNHYLFDAVLGAFTAGIAWLLANQLGKRRDGWKFRPDADARTPLASEVPA</sequence>
<dbReference type="AlphaFoldDB" id="A0A6J7DWS2"/>
<dbReference type="PANTHER" id="PTHR31310">
    <property type="match status" value="1"/>
</dbReference>
<dbReference type="EMBL" id="CAFBLU010000011">
    <property type="protein sequence ID" value="CAB4873014.1"/>
    <property type="molecule type" value="Genomic_DNA"/>
</dbReference>
<gene>
    <name evidence="7" type="ORF">UFOPK3444_00841</name>
</gene>
<evidence type="ECO:0000256" key="1">
    <source>
        <dbReference type="ARBA" id="ARBA00004141"/>
    </source>
</evidence>
<protein>
    <submittedName>
        <fullName evidence="7">Unannotated protein</fullName>
    </submittedName>
</protein>